<dbReference type="AlphaFoldDB" id="A0ABD3NTD6"/>
<organism evidence="3 4">
    <name type="scientific">Cyclotella atomus</name>
    <dbReference type="NCBI Taxonomy" id="382360"/>
    <lineage>
        <taxon>Eukaryota</taxon>
        <taxon>Sar</taxon>
        <taxon>Stramenopiles</taxon>
        <taxon>Ochrophyta</taxon>
        <taxon>Bacillariophyta</taxon>
        <taxon>Coscinodiscophyceae</taxon>
        <taxon>Thalassiosirophycidae</taxon>
        <taxon>Stephanodiscales</taxon>
        <taxon>Stephanodiscaceae</taxon>
        <taxon>Cyclotella</taxon>
    </lineage>
</organism>
<keyword evidence="2" id="KW-0472">Membrane</keyword>
<feature type="region of interest" description="Disordered" evidence="1">
    <location>
        <begin position="1"/>
        <end position="104"/>
    </location>
</feature>
<evidence type="ECO:0000313" key="3">
    <source>
        <dbReference type="EMBL" id="KAL3777951.1"/>
    </source>
</evidence>
<name>A0ABD3NTD6_9STRA</name>
<dbReference type="Proteomes" id="UP001530400">
    <property type="component" value="Unassembled WGS sequence"/>
</dbReference>
<evidence type="ECO:0000256" key="2">
    <source>
        <dbReference type="SAM" id="Phobius"/>
    </source>
</evidence>
<feature type="compositionally biased region" description="Pro residues" evidence="1">
    <location>
        <begin position="50"/>
        <end position="66"/>
    </location>
</feature>
<accession>A0ABD3NTD6</accession>
<gene>
    <name evidence="3" type="ORF">ACHAWO_011767</name>
</gene>
<feature type="transmembrane region" description="Helical" evidence="2">
    <location>
        <begin position="249"/>
        <end position="278"/>
    </location>
</feature>
<keyword evidence="2" id="KW-1133">Transmembrane helix</keyword>
<evidence type="ECO:0000313" key="4">
    <source>
        <dbReference type="Proteomes" id="UP001530400"/>
    </source>
</evidence>
<sequence length="336" mass="37796">MSTSAAQDSSKRGWSWGANRNSTADSTQGESTPLLASSSSHSRGPNTEPLAPPPSSAPPPPPPPDVAPLKADNTDDTSQSALSSKSKSSSRSKRRKNVPDPTVKAVTAAHSHIKNTVKKAIKKKFEGPRKSIFHMLLDVIRLVAALSSLMMLGMQIAPLIVGLKKGDGEYSEFDFGLQVAVRMYIMVFCIFFILVEARLPYLKRFFSLNWILRGFLYSFIGIIGMEQDLAIKVEDYATSSKSSILGPDYVTMFATLFMSLTTWLMISTGIVYMILGVACMQPLYERMENEHREKVLEWKREKKMEKQFKRQKEEYKQYEIDRNEGRGEWYDDIPDA</sequence>
<evidence type="ECO:0000256" key="1">
    <source>
        <dbReference type="SAM" id="MobiDB-lite"/>
    </source>
</evidence>
<proteinExistence type="predicted"/>
<comment type="caution">
    <text evidence="3">The sequence shown here is derived from an EMBL/GenBank/DDBJ whole genome shotgun (WGS) entry which is preliminary data.</text>
</comment>
<feature type="transmembrane region" description="Helical" evidence="2">
    <location>
        <begin position="175"/>
        <end position="195"/>
    </location>
</feature>
<keyword evidence="2" id="KW-0812">Transmembrane</keyword>
<reference evidence="3 4" key="1">
    <citation type="submission" date="2024-10" db="EMBL/GenBank/DDBJ databases">
        <title>Updated reference genomes for cyclostephanoid diatoms.</title>
        <authorList>
            <person name="Roberts W.R."/>
            <person name="Alverson A.J."/>
        </authorList>
    </citation>
    <scope>NUCLEOTIDE SEQUENCE [LARGE SCALE GENOMIC DNA]</scope>
    <source>
        <strain evidence="3 4">AJA010-31</strain>
    </source>
</reference>
<keyword evidence="4" id="KW-1185">Reference proteome</keyword>
<dbReference type="EMBL" id="JALLPJ020001015">
    <property type="protein sequence ID" value="KAL3777951.1"/>
    <property type="molecule type" value="Genomic_DNA"/>
</dbReference>
<feature type="transmembrane region" description="Helical" evidence="2">
    <location>
        <begin position="139"/>
        <end position="163"/>
    </location>
</feature>
<protein>
    <recommendedName>
        <fullName evidence="5">TMC domain-containing protein</fullName>
    </recommendedName>
</protein>
<feature type="compositionally biased region" description="Polar residues" evidence="1">
    <location>
        <begin position="18"/>
        <end position="36"/>
    </location>
</feature>
<feature type="transmembrane region" description="Helical" evidence="2">
    <location>
        <begin position="207"/>
        <end position="225"/>
    </location>
</feature>
<evidence type="ECO:0008006" key="5">
    <source>
        <dbReference type="Google" id="ProtNLM"/>
    </source>
</evidence>